<dbReference type="SUPFAM" id="SSF56935">
    <property type="entry name" value="Porins"/>
    <property type="match status" value="1"/>
</dbReference>
<dbReference type="InterPro" id="IPR023614">
    <property type="entry name" value="Porin_dom_sf"/>
</dbReference>
<keyword evidence="3 10" id="KW-1134">Transmembrane beta strand</keyword>
<keyword evidence="9 10" id="KW-0998">Cell outer membrane</keyword>
<comment type="function">
    <text evidence="10">Forms passive diffusion pores that allow small molecular weight hydrophilic materials across the outer membrane.</text>
</comment>
<feature type="signal peptide" evidence="10">
    <location>
        <begin position="1"/>
        <end position="24"/>
    </location>
</feature>
<accession>A0ABX2QPA5</accession>
<dbReference type="Proteomes" id="UP000659172">
    <property type="component" value="Unassembled WGS sequence"/>
</dbReference>
<evidence type="ECO:0000256" key="10">
    <source>
        <dbReference type="RuleBase" id="RU364005"/>
    </source>
</evidence>
<keyword evidence="12" id="KW-1185">Reference proteome</keyword>
<evidence type="ECO:0000256" key="2">
    <source>
        <dbReference type="ARBA" id="ARBA00022448"/>
    </source>
</evidence>
<evidence type="ECO:0000256" key="8">
    <source>
        <dbReference type="ARBA" id="ARBA00023136"/>
    </source>
</evidence>
<evidence type="ECO:0000313" key="11">
    <source>
        <dbReference type="EMBL" id="NVP58714.1"/>
    </source>
</evidence>
<keyword evidence="8 10" id="KW-0472">Membrane</keyword>
<comment type="subcellular location">
    <subcellularLocation>
        <location evidence="10">Cell outer membrane</location>
        <topology evidence="10">Multi-pass membrane protein</topology>
    </subcellularLocation>
</comment>
<evidence type="ECO:0000256" key="7">
    <source>
        <dbReference type="ARBA" id="ARBA00023114"/>
    </source>
</evidence>
<dbReference type="Gene3D" id="2.40.160.10">
    <property type="entry name" value="Porin"/>
    <property type="match status" value="1"/>
</dbReference>
<protein>
    <recommendedName>
        <fullName evidence="10">Porin</fullName>
    </recommendedName>
</protein>
<reference evidence="11 12" key="1">
    <citation type="submission" date="2020-06" db="EMBL/GenBank/DDBJ databases">
        <title>Rhizobium sp.nov. isolated from the tomato plant.</title>
        <authorList>
            <person name="Thin K.K."/>
            <person name="Zhang X."/>
            <person name="He S."/>
        </authorList>
    </citation>
    <scope>NUCLEOTIDE SEQUENCE [LARGE SCALE GENOMIC DNA]</scope>
    <source>
        <strain evidence="11 12">DBTS2</strain>
    </source>
</reference>
<dbReference type="InterPro" id="IPR003684">
    <property type="entry name" value="Porin_alphabac"/>
</dbReference>
<name>A0ABX2QPA5_9HYPH</name>
<evidence type="ECO:0000256" key="9">
    <source>
        <dbReference type="ARBA" id="ARBA00023237"/>
    </source>
</evidence>
<dbReference type="RefSeq" id="WP_176952603.1">
    <property type="nucleotide sequence ID" value="NZ_JABXYK010000037.1"/>
</dbReference>
<evidence type="ECO:0000256" key="3">
    <source>
        <dbReference type="ARBA" id="ARBA00022452"/>
    </source>
</evidence>
<organism evidence="11 12">
    <name type="scientific">Mycoplana rhizolycopersici</name>
    <dbReference type="NCBI Taxonomy" id="2746702"/>
    <lineage>
        <taxon>Bacteria</taxon>
        <taxon>Pseudomonadati</taxon>
        <taxon>Pseudomonadota</taxon>
        <taxon>Alphaproteobacteria</taxon>
        <taxon>Hyphomicrobiales</taxon>
        <taxon>Rhizobiaceae</taxon>
        <taxon>Mycoplana</taxon>
    </lineage>
</organism>
<evidence type="ECO:0000313" key="12">
    <source>
        <dbReference type="Proteomes" id="UP000659172"/>
    </source>
</evidence>
<comment type="caution">
    <text evidence="11">The sequence shown here is derived from an EMBL/GenBank/DDBJ whole genome shotgun (WGS) entry which is preliminary data.</text>
</comment>
<keyword evidence="2 10" id="KW-0813">Transport</keyword>
<evidence type="ECO:0000256" key="6">
    <source>
        <dbReference type="ARBA" id="ARBA00023065"/>
    </source>
</evidence>
<keyword evidence="4 10" id="KW-0812">Transmembrane</keyword>
<dbReference type="EMBL" id="JABXYK010000037">
    <property type="protein sequence ID" value="NVP58714.1"/>
    <property type="molecule type" value="Genomic_DNA"/>
</dbReference>
<gene>
    <name evidence="11" type="ORF">HV823_26175</name>
</gene>
<comment type="similarity">
    <text evidence="1 10">Belongs to the alphaproteobacteria porin family.</text>
</comment>
<keyword evidence="6 10" id="KW-0406">Ion transport</keyword>
<evidence type="ECO:0000256" key="5">
    <source>
        <dbReference type="ARBA" id="ARBA00022729"/>
    </source>
</evidence>
<comment type="domain">
    <text evidence="10">Consists of 16-stranded beta-barrel sheets, with large surface-exposed loops, that form a transmembrane pore at the center of each barrel. The pore is partially ocluded by a peptide loop that folds into the pore lumen.</text>
</comment>
<evidence type="ECO:0000256" key="1">
    <source>
        <dbReference type="ARBA" id="ARBA00009521"/>
    </source>
</evidence>
<sequence length="355" mass="38833">MRFKSYLIAAATMPIVLANSDAIAADAVVAAEPEPMEFVRVCDAFGEAYFYIPGTETCMKIGGYLRVDIAGGDPNGQDTYPGGGGDSWFTRSRFNFRISTATDTEYGAVKTYIETQFDRDDNTDNIAILEIGTIELAGFLVGYVDTLYTAFTGDAGNTVNDYYDVDYGDFHQNQIRYTYDPGNGFIAAISIEDDSDPNSDVVTDYNVADDNYIPDVIGAVGYVNDSFKARLVAAYDESMEAGAIKLRLDATFGDLSVFAMGGWSTDGDEVNNYARWDGDWAAWIGASYSLTEKATINASMNFDEGGDVEGALNIAYAVVPGFEIIPEIDFRNKMDEKEGPNANDWGGVIRFQRNF</sequence>
<feature type="chain" id="PRO_5044979712" description="Porin" evidence="10">
    <location>
        <begin position="25"/>
        <end position="355"/>
    </location>
</feature>
<dbReference type="Pfam" id="PF02530">
    <property type="entry name" value="Porin_2"/>
    <property type="match status" value="1"/>
</dbReference>
<proteinExistence type="inferred from homology"/>
<evidence type="ECO:0000256" key="4">
    <source>
        <dbReference type="ARBA" id="ARBA00022692"/>
    </source>
</evidence>
<keyword evidence="7 10" id="KW-0626">Porin</keyword>
<keyword evidence="5 10" id="KW-0732">Signal</keyword>